<dbReference type="InterPro" id="IPR024083">
    <property type="entry name" value="Fumarase/histidase_N"/>
</dbReference>
<dbReference type="Gene3D" id="1.10.40.30">
    <property type="entry name" value="Fumarase/aspartase (C-terminal domain)"/>
    <property type="match status" value="1"/>
</dbReference>
<dbReference type="InterPro" id="IPR018951">
    <property type="entry name" value="Fumarase_C_C"/>
</dbReference>
<comment type="caution">
    <text evidence="3">The sequence shown here is derived from an EMBL/GenBank/DDBJ whole genome shotgun (WGS) entry which is preliminary data.</text>
</comment>
<dbReference type="Proteomes" id="UP001189429">
    <property type="component" value="Unassembled WGS sequence"/>
</dbReference>
<dbReference type="PRINTS" id="PR00149">
    <property type="entry name" value="FUMRATELYASE"/>
</dbReference>
<name>A0ABN9U6A5_9DINO</name>
<evidence type="ECO:0000259" key="2">
    <source>
        <dbReference type="Pfam" id="PF10415"/>
    </source>
</evidence>
<dbReference type="PANTHER" id="PTHR42696">
    <property type="entry name" value="ASPARTATE AMMONIA-LYASE"/>
    <property type="match status" value="1"/>
</dbReference>
<dbReference type="Gene3D" id="1.20.200.10">
    <property type="entry name" value="Fumarase/aspartase (Central domain)"/>
    <property type="match status" value="2"/>
</dbReference>
<sequence length="566" mass="61936">MARARVGSMDGAFVPKFMQKDPIIWEGGTRVEKDLLGEREVPINAYYGVQTLRAIECYNITGIRIKNFPEFIIALAQVKKACAQANYKLGHLKQEVADAICHACDELIDPESTALGVNKGAEMRRDFLVDMVQGGAGTSTNMNANEVIANRALEHLGKKKGQYEFCSPNDDVNKGQSTNDAYPSAAKIALILMHEDLVQAISKLSSAFFEKGREFADVVKMGRTQLQDAVPMTLGQEFNAYGTTIRYDLESVKSAVSKFTTTNLGGTAIGTGIAADKHFSQVVVQELRDVTGFPMVLDDDLIEASSSVSSMLFFSGILRRVAVKVSKVCNDLRLLASGPRCGLGEINLPPMAPGSSIGRTKNCTNRSFRNSWICVGLPRRSPQRSARAREGGPAPIQGIRAEIRTFMSMQLLLLLSIMPGKVNPVIPEVMNMCCFDTIGNDITVCFGAEAGQLELNVMEPVIIYKLFTSVRVLTRGMNILRERCISGITANRERCHEMVHNSIGIVTALLPHIGYKKCTEAAAKALKEKRPVADIVVELGYLDAAKVQEHLQPENMCGPTAKKRKL</sequence>
<feature type="domain" description="Fumarate lyase N-terminal" evidence="1">
    <location>
        <begin position="37"/>
        <end position="357"/>
    </location>
</feature>
<keyword evidence="4" id="KW-1185">Reference proteome</keyword>
<protein>
    <recommendedName>
        <fullName evidence="5">Aspartate ammonia-lyase</fullName>
    </recommendedName>
</protein>
<dbReference type="Pfam" id="PF10415">
    <property type="entry name" value="FumaraseC_C"/>
    <property type="match status" value="1"/>
</dbReference>
<proteinExistence type="predicted"/>
<dbReference type="Gene3D" id="1.10.275.10">
    <property type="entry name" value="Fumarase/aspartase (N-terminal domain)"/>
    <property type="match status" value="1"/>
</dbReference>
<dbReference type="InterPro" id="IPR008948">
    <property type="entry name" value="L-Aspartase-like"/>
</dbReference>
<dbReference type="CDD" id="cd01357">
    <property type="entry name" value="Aspartase"/>
    <property type="match status" value="1"/>
</dbReference>
<dbReference type="InterPro" id="IPR000362">
    <property type="entry name" value="Fumarate_lyase_fam"/>
</dbReference>
<organism evidence="3 4">
    <name type="scientific">Prorocentrum cordatum</name>
    <dbReference type="NCBI Taxonomy" id="2364126"/>
    <lineage>
        <taxon>Eukaryota</taxon>
        <taxon>Sar</taxon>
        <taxon>Alveolata</taxon>
        <taxon>Dinophyceae</taxon>
        <taxon>Prorocentrales</taxon>
        <taxon>Prorocentraceae</taxon>
        <taxon>Prorocentrum</taxon>
    </lineage>
</organism>
<dbReference type="SUPFAM" id="SSF48557">
    <property type="entry name" value="L-aspartase-like"/>
    <property type="match status" value="2"/>
</dbReference>
<gene>
    <name evidence="3" type="ORF">PCOR1329_LOCUS44742</name>
</gene>
<evidence type="ECO:0000313" key="4">
    <source>
        <dbReference type="Proteomes" id="UP001189429"/>
    </source>
</evidence>
<dbReference type="InterPro" id="IPR022761">
    <property type="entry name" value="Fumarate_lyase_N"/>
</dbReference>
<dbReference type="InterPro" id="IPR051546">
    <property type="entry name" value="Aspartate_Ammonia-Lyase"/>
</dbReference>
<evidence type="ECO:0000313" key="3">
    <source>
        <dbReference type="EMBL" id="CAK0853166.1"/>
    </source>
</evidence>
<evidence type="ECO:0008006" key="5">
    <source>
        <dbReference type="Google" id="ProtNLM"/>
    </source>
</evidence>
<evidence type="ECO:0000259" key="1">
    <source>
        <dbReference type="Pfam" id="PF00206"/>
    </source>
</evidence>
<feature type="domain" description="Fumarase C C-terminal" evidence="2">
    <location>
        <begin position="505"/>
        <end position="557"/>
    </location>
</feature>
<dbReference type="Pfam" id="PF00206">
    <property type="entry name" value="Lyase_1"/>
    <property type="match status" value="1"/>
</dbReference>
<reference evidence="3" key="1">
    <citation type="submission" date="2023-10" db="EMBL/GenBank/DDBJ databases">
        <authorList>
            <person name="Chen Y."/>
            <person name="Shah S."/>
            <person name="Dougan E. K."/>
            <person name="Thang M."/>
            <person name="Chan C."/>
        </authorList>
    </citation>
    <scope>NUCLEOTIDE SEQUENCE [LARGE SCALE GENOMIC DNA]</scope>
</reference>
<dbReference type="PANTHER" id="PTHR42696:SF2">
    <property type="entry name" value="ASPARTATE AMMONIA-LYASE"/>
    <property type="match status" value="1"/>
</dbReference>
<accession>A0ABN9U6A5</accession>
<dbReference type="EMBL" id="CAUYUJ010015379">
    <property type="protein sequence ID" value="CAK0853166.1"/>
    <property type="molecule type" value="Genomic_DNA"/>
</dbReference>